<evidence type="ECO:0000313" key="3">
    <source>
        <dbReference type="Proteomes" id="UP000018559"/>
    </source>
</evidence>
<accession>V7HXR0</accession>
<proteinExistence type="predicted"/>
<dbReference type="AlphaFoldDB" id="V7HXR0"/>
<protein>
    <submittedName>
        <fullName evidence="2">Alpha amylase</fullName>
    </submittedName>
</protein>
<dbReference type="PATRIC" id="fig|1392007.3.peg.1111"/>
<evidence type="ECO:0000313" key="2">
    <source>
        <dbReference type="EMBL" id="ETA74080.1"/>
    </source>
</evidence>
<keyword evidence="3" id="KW-1185">Reference proteome</keyword>
<feature type="domain" description="Glycosyl hydrolase family 13 catalytic" evidence="1">
    <location>
        <begin position="1"/>
        <end position="84"/>
    </location>
</feature>
<reference evidence="2 3" key="1">
    <citation type="journal article" date="2014" name="Genome Announc.">
        <title>The Genome of the Predominant Equine Lactobacillus Species, Lactobacillus equi, Is Reflective of Its Lifestyle Adaptations to an Herbivorous Host.</title>
        <authorList>
            <person name="O'Donnell M.M."/>
            <person name="Harris H.M."/>
            <person name="O'Toole P.W."/>
            <person name="Ross R.P."/>
        </authorList>
    </citation>
    <scope>NUCLEOTIDE SEQUENCE [LARGE SCALE GENOMIC DNA]</scope>
    <source>
        <strain evidence="2 3">DPC 6820</strain>
    </source>
</reference>
<evidence type="ECO:0000259" key="1">
    <source>
        <dbReference type="Pfam" id="PF00128"/>
    </source>
</evidence>
<comment type="caution">
    <text evidence="2">The sequence shown here is derived from an EMBL/GenBank/DDBJ whole genome shotgun (WGS) entry which is preliminary data.</text>
</comment>
<dbReference type="SUPFAM" id="SSF51445">
    <property type="entry name" value="(Trans)glycosidases"/>
    <property type="match status" value="1"/>
</dbReference>
<name>V7HXR0_9LACO</name>
<sequence length="85" mass="9533">MNYPYTGAIIDHFIKAQLTAPKLLAKLTSHLMKYRDSANQTMFNALDSHDTARLLTLAKEDKTLALQTLAFTFLQPGVPSIYYGI</sequence>
<dbReference type="Gene3D" id="3.20.20.80">
    <property type="entry name" value="Glycosidases"/>
    <property type="match status" value="1"/>
</dbReference>
<dbReference type="InterPro" id="IPR017853">
    <property type="entry name" value="GH"/>
</dbReference>
<dbReference type="Pfam" id="PF00128">
    <property type="entry name" value="Alpha-amylase"/>
    <property type="match status" value="1"/>
</dbReference>
<dbReference type="Proteomes" id="UP000018559">
    <property type="component" value="Unassembled WGS sequence"/>
</dbReference>
<dbReference type="GO" id="GO:0005975">
    <property type="term" value="P:carbohydrate metabolic process"/>
    <property type="evidence" value="ECO:0007669"/>
    <property type="project" value="InterPro"/>
</dbReference>
<gene>
    <name evidence="2" type="ORF">LEQ_2537c</name>
</gene>
<organism evidence="2 3">
    <name type="scientific">Ligilactobacillus equi DPC 6820</name>
    <dbReference type="NCBI Taxonomy" id="1392007"/>
    <lineage>
        <taxon>Bacteria</taxon>
        <taxon>Bacillati</taxon>
        <taxon>Bacillota</taxon>
        <taxon>Bacilli</taxon>
        <taxon>Lactobacillales</taxon>
        <taxon>Lactobacillaceae</taxon>
        <taxon>Ligilactobacillus</taxon>
    </lineage>
</organism>
<dbReference type="InterPro" id="IPR006047">
    <property type="entry name" value="GH13_cat_dom"/>
</dbReference>
<dbReference type="EMBL" id="AWWH01000128">
    <property type="protein sequence ID" value="ETA74080.1"/>
    <property type="molecule type" value="Genomic_DNA"/>
</dbReference>